<dbReference type="Pfam" id="PF00015">
    <property type="entry name" value="MCPsignal"/>
    <property type="match status" value="1"/>
</dbReference>
<evidence type="ECO:0000313" key="8">
    <source>
        <dbReference type="EMBL" id="MFL0251985.1"/>
    </source>
</evidence>
<proteinExistence type="inferred from homology"/>
<protein>
    <submittedName>
        <fullName evidence="8">Methyl-accepting chemotaxis protein</fullName>
    </submittedName>
</protein>
<evidence type="ECO:0000259" key="7">
    <source>
        <dbReference type="PROSITE" id="PS50885"/>
    </source>
</evidence>
<evidence type="ECO:0000256" key="3">
    <source>
        <dbReference type="PROSITE-ProRule" id="PRU00284"/>
    </source>
</evidence>
<keyword evidence="5" id="KW-0812">Transmembrane</keyword>
<dbReference type="PANTHER" id="PTHR32089:SF114">
    <property type="entry name" value="METHYL-ACCEPTING CHEMOTAXIS PROTEIN MCPB"/>
    <property type="match status" value="1"/>
</dbReference>
<accession>A0ABW8TIV5</accession>
<dbReference type="Proteomes" id="UP001623592">
    <property type="component" value="Unassembled WGS sequence"/>
</dbReference>
<feature type="domain" description="Methyl-accepting transducer" evidence="6">
    <location>
        <begin position="151"/>
        <end position="401"/>
    </location>
</feature>
<keyword evidence="4" id="KW-0175">Coiled coil</keyword>
<evidence type="ECO:0000259" key="6">
    <source>
        <dbReference type="PROSITE" id="PS50111"/>
    </source>
</evidence>
<evidence type="ECO:0000313" key="9">
    <source>
        <dbReference type="Proteomes" id="UP001623592"/>
    </source>
</evidence>
<evidence type="ECO:0000256" key="5">
    <source>
        <dbReference type="SAM" id="Phobius"/>
    </source>
</evidence>
<feature type="domain" description="HAMP" evidence="7">
    <location>
        <begin position="79"/>
        <end position="132"/>
    </location>
</feature>
<keyword evidence="5" id="KW-1133">Transmembrane helix</keyword>
<keyword evidence="1 3" id="KW-0807">Transducer</keyword>
<name>A0ABW8TIV5_9CLOT</name>
<feature type="transmembrane region" description="Helical" evidence="5">
    <location>
        <begin position="53"/>
        <end position="78"/>
    </location>
</feature>
<sequence length="444" mass="47954">MGNDNSSLKKRILLITTLPLLVLVSIEGTLIYLKCYSVLKSSLSSSELAQKSSSIGVFIFVAILLTLLLNVILTQLFFKGLSNKIATLREQLKKVGDGDLSISDISTSSSDELGVIHQNFSKIINKVGYLVNNVKSSSTTVLETSSALEKLALEADTSANDIASAIDSISNSSEIQSKNSEECANRANSLSDKINRVLTGTEVMNSEAETFNVLIDKGLQTVNLLTKKSSDALESTAKVNEIVLKVHDNSQNIGNITKTVSQIAEQTNLLALNAAIEAARAGEAGRGFSVVADEVRKLAEQVTESIVEIETLINEIQLHSNEAVEAMSDASEIVKSENAASTDTKKIFSDISDVVFEMSAVVDEIKNANQEMDIEKNNLVDLITQISSQSQETSASVQEVAANADEQIKSMGNVANYSKTLKELSEKLENEILAFKPQNLKNEL</sequence>
<dbReference type="PANTHER" id="PTHR32089">
    <property type="entry name" value="METHYL-ACCEPTING CHEMOTAXIS PROTEIN MCPB"/>
    <property type="match status" value="1"/>
</dbReference>
<comment type="similarity">
    <text evidence="2">Belongs to the methyl-accepting chemotaxis (MCP) protein family.</text>
</comment>
<dbReference type="EMBL" id="JBJIAA010000014">
    <property type="protein sequence ID" value="MFL0251985.1"/>
    <property type="molecule type" value="Genomic_DNA"/>
</dbReference>
<dbReference type="Gene3D" id="1.10.287.950">
    <property type="entry name" value="Methyl-accepting chemotaxis protein"/>
    <property type="match status" value="1"/>
</dbReference>
<dbReference type="SMART" id="SM00283">
    <property type="entry name" value="MA"/>
    <property type="match status" value="1"/>
</dbReference>
<evidence type="ECO:0000256" key="4">
    <source>
        <dbReference type="SAM" id="Coils"/>
    </source>
</evidence>
<dbReference type="SUPFAM" id="SSF58104">
    <property type="entry name" value="Methyl-accepting chemotaxis protein (MCP) signaling domain"/>
    <property type="match status" value="1"/>
</dbReference>
<feature type="coiled-coil region" evidence="4">
    <location>
        <begin position="358"/>
        <end position="385"/>
    </location>
</feature>
<comment type="caution">
    <text evidence="8">The sequence shown here is derived from an EMBL/GenBank/DDBJ whole genome shotgun (WGS) entry which is preliminary data.</text>
</comment>
<dbReference type="RefSeq" id="WP_406788637.1">
    <property type="nucleotide sequence ID" value="NZ_JBJIAA010000014.1"/>
</dbReference>
<evidence type="ECO:0000256" key="1">
    <source>
        <dbReference type="ARBA" id="ARBA00023224"/>
    </source>
</evidence>
<gene>
    <name evidence="8" type="ORF">ACJDT4_16315</name>
</gene>
<feature type="transmembrane region" description="Helical" evidence="5">
    <location>
        <begin position="12"/>
        <end position="33"/>
    </location>
</feature>
<dbReference type="InterPro" id="IPR003660">
    <property type="entry name" value="HAMP_dom"/>
</dbReference>
<dbReference type="InterPro" id="IPR004089">
    <property type="entry name" value="MCPsignal_dom"/>
</dbReference>
<evidence type="ECO:0000256" key="2">
    <source>
        <dbReference type="ARBA" id="ARBA00029447"/>
    </source>
</evidence>
<dbReference type="Gene3D" id="6.10.340.10">
    <property type="match status" value="1"/>
</dbReference>
<keyword evidence="5" id="KW-0472">Membrane</keyword>
<keyword evidence="9" id="KW-1185">Reference proteome</keyword>
<dbReference type="PROSITE" id="PS50111">
    <property type="entry name" value="CHEMOTAXIS_TRANSDUC_2"/>
    <property type="match status" value="1"/>
</dbReference>
<reference evidence="8 9" key="1">
    <citation type="submission" date="2024-11" db="EMBL/GenBank/DDBJ databases">
        <authorList>
            <person name="Heng Y.C."/>
            <person name="Lim A.C.H."/>
            <person name="Lee J.K.Y."/>
            <person name="Kittelmann S."/>
        </authorList>
    </citation>
    <scope>NUCLEOTIDE SEQUENCE [LARGE SCALE GENOMIC DNA]</scope>
    <source>
        <strain evidence="8 9">WILCCON 0114</strain>
    </source>
</reference>
<organism evidence="8 9">
    <name type="scientific">Clostridium neuense</name>
    <dbReference type="NCBI Taxonomy" id="1728934"/>
    <lineage>
        <taxon>Bacteria</taxon>
        <taxon>Bacillati</taxon>
        <taxon>Bacillota</taxon>
        <taxon>Clostridia</taxon>
        <taxon>Eubacteriales</taxon>
        <taxon>Clostridiaceae</taxon>
        <taxon>Clostridium</taxon>
    </lineage>
</organism>
<dbReference type="PROSITE" id="PS50885">
    <property type="entry name" value="HAMP"/>
    <property type="match status" value="1"/>
</dbReference>